<dbReference type="AlphaFoldDB" id="A0A5J4TVV7"/>
<accession>A0A5J4TVV7</accession>
<comment type="caution">
    <text evidence="2">The sequence shown here is derived from an EMBL/GenBank/DDBJ whole genome shotgun (WGS) entry which is preliminary data.</text>
</comment>
<evidence type="ECO:0000313" key="2">
    <source>
        <dbReference type="EMBL" id="KAA6361701.1"/>
    </source>
</evidence>
<feature type="compositionally biased region" description="Polar residues" evidence="1">
    <location>
        <begin position="23"/>
        <end position="49"/>
    </location>
</feature>
<feature type="compositionally biased region" description="Polar residues" evidence="1">
    <location>
        <begin position="1"/>
        <end position="11"/>
    </location>
</feature>
<proteinExistence type="predicted"/>
<name>A0A5J4TVV7_9EUKA</name>
<reference evidence="2 3" key="1">
    <citation type="submission" date="2019-03" db="EMBL/GenBank/DDBJ databases">
        <title>Single cell metagenomics reveals metabolic interactions within the superorganism composed of flagellate Streblomastix strix and complex community of Bacteroidetes bacteria on its surface.</title>
        <authorList>
            <person name="Treitli S.C."/>
            <person name="Kolisko M."/>
            <person name="Husnik F."/>
            <person name="Keeling P."/>
            <person name="Hampl V."/>
        </authorList>
    </citation>
    <scope>NUCLEOTIDE SEQUENCE [LARGE SCALE GENOMIC DNA]</scope>
    <source>
        <strain evidence="2">ST1C</strain>
    </source>
</reference>
<dbReference type="EMBL" id="SNRW01025182">
    <property type="protein sequence ID" value="KAA6361701.1"/>
    <property type="molecule type" value="Genomic_DNA"/>
</dbReference>
<feature type="region of interest" description="Disordered" evidence="1">
    <location>
        <begin position="65"/>
        <end position="104"/>
    </location>
</feature>
<evidence type="ECO:0000256" key="1">
    <source>
        <dbReference type="SAM" id="MobiDB-lite"/>
    </source>
</evidence>
<feature type="compositionally biased region" description="Low complexity" evidence="1">
    <location>
        <begin position="65"/>
        <end position="77"/>
    </location>
</feature>
<dbReference type="Proteomes" id="UP000324800">
    <property type="component" value="Unassembled WGS sequence"/>
</dbReference>
<organism evidence="2 3">
    <name type="scientific">Streblomastix strix</name>
    <dbReference type="NCBI Taxonomy" id="222440"/>
    <lineage>
        <taxon>Eukaryota</taxon>
        <taxon>Metamonada</taxon>
        <taxon>Preaxostyla</taxon>
        <taxon>Oxymonadida</taxon>
        <taxon>Streblomastigidae</taxon>
        <taxon>Streblomastix</taxon>
    </lineage>
</organism>
<evidence type="ECO:0000313" key="3">
    <source>
        <dbReference type="Proteomes" id="UP000324800"/>
    </source>
</evidence>
<gene>
    <name evidence="2" type="ORF">EZS28_042774</name>
</gene>
<feature type="region of interest" description="Disordered" evidence="1">
    <location>
        <begin position="1"/>
        <end position="49"/>
    </location>
</feature>
<sequence>MVNPPQTQTSEPRLPNNEIVRDQQGSIQPSQQMEQAATQIVQRPQQSITSTRSVHNLLIPPIPAYPQQQIPRIPLLPYTTERNQEQRQSQRSISHTNKRADESQGDEFLVEIILGMKMPNLPPHMSDIESAQRM</sequence>
<protein>
    <submittedName>
        <fullName evidence="2">Uncharacterized protein</fullName>
    </submittedName>
</protein>